<protein>
    <recommendedName>
        <fullName evidence="4">L-ribulose-5-phosphate 4-epimerase</fullName>
        <ecNumber evidence="4">5.1.3.4</ecNumber>
    </recommendedName>
</protein>
<evidence type="ECO:0000313" key="8">
    <source>
        <dbReference type="EMBL" id="PKY91137.1"/>
    </source>
</evidence>
<dbReference type="GO" id="GO:0008742">
    <property type="term" value="F:L-ribulose-phosphate 4-epimerase activity"/>
    <property type="evidence" value="ECO:0007669"/>
    <property type="project" value="UniProtKB-EC"/>
</dbReference>
<comment type="catalytic activity">
    <reaction evidence="1">
        <text>L-ribulose 5-phosphate = D-xylulose 5-phosphate</text>
        <dbReference type="Rhea" id="RHEA:22368"/>
        <dbReference type="ChEBI" id="CHEBI:57737"/>
        <dbReference type="ChEBI" id="CHEBI:58226"/>
        <dbReference type="EC" id="5.1.3.4"/>
    </reaction>
</comment>
<dbReference type="InterPro" id="IPR001303">
    <property type="entry name" value="Aldolase_II/adducin_N"/>
</dbReference>
<keyword evidence="6" id="KW-0862">Zinc</keyword>
<comment type="similarity">
    <text evidence="3">Belongs to the aldolase class II family. AraD/FucA subfamily.</text>
</comment>
<comment type="cofactor">
    <cofactor evidence="2">
        <name>Zn(2+)</name>
        <dbReference type="ChEBI" id="CHEBI:29105"/>
    </cofactor>
</comment>
<proteinExistence type="inferred from homology"/>
<keyword evidence="5" id="KW-0479">Metal-binding</keyword>
<gene>
    <name evidence="8" type="ORF">CYJ27_06140</name>
</gene>
<evidence type="ECO:0000256" key="4">
    <source>
        <dbReference type="ARBA" id="ARBA00013186"/>
    </source>
</evidence>
<dbReference type="Gene3D" id="3.40.225.10">
    <property type="entry name" value="Class II aldolase/adducin N-terminal domain"/>
    <property type="match status" value="1"/>
</dbReference>
<dbReference type="EC" id="5.1.3.4" evidence="4"/>
<evidence type="ECO:0000259" key="7">
    <source>
        <dbReference type="SMART" id="SM01007"/>
    </source>
</evidence>
<evidence type="ECO:0000256" key="1">
    <source>
        <dbReference type="ARBA" id="ARBA00001726"/>
    </source>
</evidence>
<dbReference type="GO" id="GO:0019323">
    <property type="term" value="P:pentose catabolic process"/>
    <property type="evidence" value="ECO:0007669"/>
    <property type="project" value="TreeGrafter"/>
</dbReference>
<evidence type="ECO:0000256" key="2">
    <source>
        <dbReference type="ARBA" id="ARBA00001947"/>
    </source>
</evidence>
<dbReference type="AlphaFoldDB" id="A0A2I1K6C0"/>
<evidence type="ECO:0000256" key="6">
    <source>
        <dbReference type="ARBA" id="ARBA00022833"/>
    </source>
</evidence>
<dbReference type="SUPFAM" id="SSF53639">
    <property type="entry name" value="AraD/HMP-PK domain-like"/>
    <property type="match status" value="1"/>
</dbReference>
<dbReference type="SMART" id="SM01007">
    <property type="entry name" value="Aldolase_II"/>
    <property type="match status" value="1"/>
</dbReference>
<dbReference type="GO" id="GO:0046872">
    <property type="term" value="F:metal ion binding"/>
    <property type="evidence" value="ECO:0007669"/>
    <property type="project" value="UniProtKB-KW"/>
</dbReference>
<dbReference type="PANTHER" id="PTHR22789">
    <property type="entry name" value="FUCULOSE PHOSPHATE ALDOLASE"/>
    <property type="match status" value="1"/>
</dbReference>
<keyword evidence="9" id="KW-1185">Reference proteome</keyword>
<dbReference type="GO" id="GO:0005829">
    <property type="term" value="C:cytosol"/>
    <property type="evidence" value="ECO:0007669"/>
    <property type="project" value="TreeGrafter"/>
</dbReference>
<dbReference type="InterPro" id="IPR036409">
    <property type="entry name" value="Aldolase_II/adducin_N_sf"/>
</dbReference>
<dbReference type="EMBL" id="PKGZ01000005">
    <property type="protein sequence ID" value="PKY91137.1"/>
    <property type="molecule type" value="Genomic_DNA"/>
</dbReference>
<keyword evidence="8" id="KW-0413">Isomerase</keyword>
<feature type="domain" description="Class II aldolase/adducin N-terminal" evidence="7">
    <location>
        <begin position="7"/>
        <end position="184"/>
    </location>
</feature>
<dbReference type="InterPro" id="IPR050197">
    <property type="entry name" value="Aldolase_class_II_sugar_metab"/>
</dbReference>
<organism evidence="8 9">
    <name type="scientific">Aerococcus christensenii</name>
    <dbReference type="NCBI Taxonomy" id="87541"/>
    <lineage>
        <taxon>Bacteria</taxon>
        <taxon>Bacillati</taxon>
        <taxon>Bacillota</taxon>
        <taxon>Bacilli</taxon>
        <taxon>Lactobacillales</taxon>
        <taxon>Aerococcaceae</taxon>
        <taxon>Aerococcus</taxon>
    </lineage>
</organism>
<dbReference type="Proteomes" id="UP000234775">
    <property type="component" value="Unassembled WGS sequence"/>
</dbReference>
<dbReference type="GO" id="GO:0016832">
    <property type="term" value="F:aldehyde-lyase activity"/>
    <property type="evidence" value="ECO:0007669"/>
    <property type="project" value="TreeGrafter"/>
</dbReference>
<name>A0A2I1K6C0_9LACT</name>
<dbReference type="Pfam" id="PF00596">
    <property type="entry name" value="Aldolase_II"/>
    <property type="match status" value="1"/>
</dbReference>
<evidence type="ECO:0000256" key="5">
    <source>
        <dbReference type="ARBA" id="ARBA00022723"/>
    </source>
</evidence>
<comment type="caution">
    <text evidence="8">The sequence shown here is derived from an EMBL/GenBank/DDBJ whole genome shotgun (WGS) entry which is preliminary data.</text>
</comment>
<accession>A0A2I1K6C0</accession>
<sequence>MLKELREKVCYQNKELKNNNLVLWTSGNVSARDKKTGYMVIKPSGVLFDDLTPEDIVVLDMKGNIVEGKCKPSVDTRSHLYIYNHMPEVNGIVHTHSPYATSFAITGEPLDVYTTTAAAVFGSQVPISDFVTIGEEEIGKEVVNKIGACSAILIRNHGVFTIGNSSEAALKSAVVLEENAQYVHYAMCRQNITPLSADNVKRGYNTYHTTYGQNAVIDLLEEKS</sequence>
<reference evidence="8 9" key="1">
    <citation type="submission" date="2017-12" db="EMBL/GenBank/DDBJ databases">
        <title>Phylogenetic diversity of female urinary microbiome.</title>
        <authorList>
            <person name="Thomas-White K."/>
            <person name="Wolfe A.J."/>
        </authorList>
    </citation>
    <scope>NUCLEOTIDE SEQUENCE [LARGE SCALE GENOMIC DNA]</scope>
    <source>
        <strain evidence="8 9">UMB0844</strain>
    </source>
</reference>
<dbReference type="PANTHER" id="PTHR22789:SF8">
    <property type="entry name" value="L-RIBULOSE-5-PHOSPHATE 4-EPIMERASE SGBE"/>
    <property type="match status" value="1"/>
</dbReference>
<evidence type="ECO:0000256" key="3">
    <source>
        <dbReference type="ARBA" id="ARBA00010037"/>
    </source>
</evidence>
<evidence type="ECO:0000313" key="9">
    <source>
        <dbReference type="Proteomes" id="UP000234775"/>
    </source>
</evidence>
<dbReference type="NCBIfam" id="NF005123">
    <property type="entry name" value="PRK06557.1"/>
    <property type="match status" value="1"/>
</dbReference>